<organism evidence="2 3">
    <name type="scientific">Datura stramonium</name>
    <name type="common">Jimsonweed</name>
    <name type="synonym">Common thornapple</name>
    <dbReference type="NCBI Taxonomy" id="4076"/>
    <lineage>
        <taxon>Eukaryota</taxon>
        <taxon>Viridiplantae</taxon>
        <taxon>Streptophyta</taxon>
        <taxon>Embryophyta</taxon>
        <taxon>Tracheophyta</taxon>
        <taxon>Spermatophyta</taxon>
        <taxon>Magnoliopsida</taxon>
        <taxon>eudicotyledons</taxon>
        <taxon>Gunneridae</taxon>
        <taxon>Pentapetalae</taxon>
        <taxon>asterids</taxon>
        <taxon>lamiids</taxon>
        <taxon>Solanales</taxon>
        <taxon>Solanaceae</taxon>
        <taxon>Solanoideae</taxon>
        <taxon>Datureae</taxon>
        <taxon>Datura</taxon>
    </lineage>
</organism>
<evidence type="ECO:0000313" key="2">
    <source>
        <dbReference type="EMBL" id="MCD9641338.1"/>
    </source>
</evidence>
<feature type="region of interest" description="Disordered" evidence="1">
    <location>
        <begin position="1"/>
        <end position="146"/>
    </location>
</feature>
<feature type="compositionally biased region" description="Basic and acidic residues" evidence="1">
    <location>
        <begin position="112"/>
        <end position="134"/>
    </location>
</feature>
<dbReference type="EMBL" id="JACEIK010003335">
    <property type="protein sequence ID" value="MCD9641338.1"/>
    <property type="molecule type" value="Genomic_DNA"/>
</dbReference>
<feature type="compositionally biased region" description="Polar residues" evidence="1">
    <location>
        <begin position="25"/>
        <end position="39"/>
    </location>
</feature>
<keyword evidence="3" id="KW-1185">Reference proteome</keyword>
<sequence length="146" mass="16544">GHSEQECFSIHPELHPKKEKKGTKAATNENGLKDNNSSIPKHGGEVQKSNDSFTTGNGRIQRKVAKQKENIWSQKQVKMDDQIDTSNMFATLNDQEEVHDRKAKSACISQGESHRSDKKMPDKKDNAKENHEENSQTTGELTKWKE</sequence>
<feature type="compositionally biased region" description="Polar residues" evidence="1">
    <location>
        <begin position="84"/>
        <end position="93"/>
    </location>
</feature>
<gene>
    <name evidence="2" type="ORF">HAX54_027491</name>
</gene>
<reference evidence="2 3" key="1">
    <citation type="journal article" date="2021" name="BMC Genomics">
        <title>Datura genome reveals duplications of psychoactive alkaloid biosynthetic genes and high mutation rate following tissue culture.</title>
        <authorList>
            <person name="Rajewski A."/>
            <person name="Carter-House D."/>
            <person name="Stajich J."/>
            <person name="Litt A."/>
        </authorList>
    </citation>
    <scope>NUCLEOTIDE SEQUENCE [LARGE SCALE GENOMIC DNA]</scope>
    <source>
        <strain evidence="2">AR-01</strain>
    </source>
</reference>
<evidence type="ECO:0000256" key="1">
    <source>
        <dbReference type="SAM" id="MobiDB-lite"/>
    </source>
</evidence>
<name>A0ABS8V2H1_DATST</name>
<evidence type="ECO:0000313" key="3">
    <source>
        <dbReference type="Proteomes" id="UP000823775"/>
    </source>
</evidence>
<feature type="compositionally biased region" description="Polar residues" evidence="1">
    <location>
        <begin position="47"/>
        <end position="58"/>
    </location>
</feature>
<proteinExistence type="predicted"/>
<dbReference type="Proteomes" id="UP000823775">
    <property type="component" value="Unassembled WGS sequence"/>
</dbReference>
<comment type="caution">
    <text evidence="2">The sequence shown here is derived from an EMBL/GenBank/DDBJ whole genome shotgun (WGS) entry which is preliminary data.</text>
</comment>
<accession>A0ABS8V2H1</accession>
<feature type="non-terminal residue" evidence="2">
    <location>
        <position position="1"/>
    </location>
</feature>
<protein>
    <submittedName>
        <fullName evidence="2">Uncharacterized protein</fullName>
    </submittedName>
</protein>